<dbReference type="Pfam" id="PF00535">
    <property type="entry name" value="Glycos_transf_2"/>
    <property type="match status" value="1"/>
</dbReference>
<sequence>MENHDSTRILVIMPAWNEAESVGDTVREVLGVGCPYDVLVVNDGSTDATAEVAAEAGATVLNLPFNLGVGGAMRAGFKYAKRLGYGRVIQVDADGQHDPRNIGEVLAGLEHADISIGARFADKGEYKVSGPRKWAMQFLAKVISGLAKTRLTDVTSGFRAANDRAISQYLDHYPAEYLGDTIDSLVVAIRSGCKVTQIPVAMRPRQGGTPSHNPAKAAIYLGRSTFALLFALTRKRSDIPSASTTWAQEAS</sequence>
<dbReference type="Proteomes" id="UP001589702">
    <property type="component" value="Unassembled WGS sequence"/>
</dbReference>
<dbReference type="InterPro" id="IPR050256">
    <property type="entry name" value="Glycosyltransferase_2"/>
</dbReference>
<dbReference type="RefSeq" id="WP_234748107.1">
    <property type="nucleotide sequence ID" value="NZ_BAAAWN010000001.1"/>
</dbReference>
<evidence type="ECO:0000259" key="2">
    <source>
        <dbReference type="Pfam" id="PF00535"/>
    </source>
</evidence>
<accession>A0ABV5XWQ3</accession>
<reference evidence="3 4" key="1">
    <citation type="submission" date="2024-09" db="EMBL/GenBank/DDBJ databases">
        <authorList>
            <person name="Sun Q."/>
            <person name="Mori K."/>
        </authorList>
    </citation>
    <scope>NUCLEOTIDE SEQUENCE [LARGE SCALE GENOMIC DNA]</scope>
    <source>
        <strain evidence="3 4">JCM 1334</strain>
    </source>
</reference>
<dbReference type="PANTHER" id="PTHR48090">
    <property type="entry name" value="UNDECAPRENYL-PHOSPHATE 4-DEOXY-4-FORMAMIDO-L-ARABINOSE TRANSFERASE-RELATED"/>
    <property type="match status" value="1"/>
</dbReference>
<evidence type="ECO:0000256" key="1">
    <source>
        <dbReference type="ARBA" id="ARBA00006739"/>
    </source>
</evidence>
<organism evidence="3 4">
    <name type="scientific">Arthrobacter ramosus</name>
    <dbReference type="NCBI Taxonomy" id="1672"/>
    <lineage>
        <taxon>Bacteria</taxon>
        <taxon>Bacillati</taxon>
        <taxon>Actinomycetota</taxon>
        <taxon>Actinomycetes</taxon>
        <taxon>Micrococcales</taxon>
        <taxon>Micrococcaceae</taxon>
        <taxon>Arthrobacter</taxon>
    </lineage>
</organism>
<evidence type="ECO:0000313" key="3">
    <source>
        <dbReference type="EMBL" id="MFB9819147.1"/>
    </source>
</evidence>
<dbReference type="InterPro" id="IPR001173">
    <property type="entry name" value="Glyco_trans_2-like"/>
</dbReference>
<dbReference type="CDD" id="cd04179">
    <property type="entry name" value="DPM_DPG-synthase_like"/>
    <property type="match status" value="1"/>
</dbReference>
<keyword evidence="4" id="KW-1185">Reference proteome</keyword>
<dbReference type="InterPro" id="IPR029044">
    <property type="entry name" value="Nucleotide-diphossugar_trans"/>
</dbReference>
<comment type="similarity">
    <text evidence="1">Belongs to the glycosyltransferase 2 family.</text>
</comment>
<protein>
    <submittedName>
        <fullName evidence="3">Glycosyltransferase family 2 protein</fullName>
    </submittedName>
</protein>
<comment type="caution">
    <text evidence="3">The sequence shown here is derived from an EMBL/GenBank/DDBJ whole genome shotgun (WGS) entry which is preliminary data.</text>
</comment>
<feature type="domain" description="Glycosyltransferase 2-like" evidence="2">
    <location>
        <begin position="11"/>
        <end position="163"/>
    </location>
</feature>
<gene>
    <name evidence="3" type="ORF">ACFFP1_06495</name>
</gene>
<evidence type="ECO:0000313" key="4">
    <source>
        <dbReference type="Proteomes" id="UP001589702"/>
    </source>
</evidence>
<proteinExistence type="inferred from homology"/>
<dbReference type="PANTHER" id="PTHR48090:SF7">
    <property type="entry name" value="RFBJ PROTEIN"/>
    <property type="match status" value="1"/>
</dbReference>
<name>A0ABV5XWQ3_ARTRM</name>
<dbReference type="SUPFAM" id="SSF53448">
    <property type="entry name" value="Nucleotide-diphospho-sugar transferases"/>
    <property type="match status" value="1"/>
</dbReference>
<dbReference type="EMBL" id="JBHMBC010000007">
    <property type="protein sequence ID" value="MFB9819147.1"/>
    <property type="molecule type" value="Genomic_DNA"/>
</dbReference>
<dbReference type="Gene3D" id="3.90.550.10">
    <property type="entry name" value="Spore Coat Polysaccharide Biosynthesis Protein SpsA, Chain A"/>
    <property type="match status" value="1"/>
</dbReference>